<dbReference type="SUPFAM" id="SSF50494">
    <property type="entry name" value="Trypsin-like serine proteases"/>
    <property type="match status" value="1"/>
</dbReference>
<name>A0A8S9WWJ2_APOLU</name>
<dbReference type="InterPro" id="IPR009003">
    <property type="entry name" value="Peptidase_S1_PA"/>
</dbReference>
<gene>
    <name evidence="4" type="ORF">GE061_005549</name>
</gene>
<evidence type="ECO:0000256" key="2">
    <source>
        <dbReference type="ARBA" id="ARBA00024195"/>
    </source>
</evidence>
<comment type="caution">
    <text evidence="4">The sequence shown here is derived from an EMBL/GenBank/DDBJ whole genome shotgun (WGS) entry which is preliminary data.</text>
</comment>
<organism evidence="4 5">
    <name type="scientific">Apolygus lucorum</name>
    <name type="common">Small green plant bug</name>
    <name type="synonym">Lygocoris lucorum</name>
    <dbReference type="NCBI Taxonomy" id="248454"/>
    <lineage>
        <taxon>Eukaryota</taxon>
        <taxon>Metazoa</taxon>
        <taxon>Ecdysozoa</taxon>
        <taxon>Arthropoda</taxon>
        <taxon>Hexapoda</taxon>
        <taxon>Insecta</taxon>
        <taxon>Pterygota</taxon>
        <taxon>Neoptera</taxon>
        <taxon>Paraneoptera</taxon>
        <taxon>Hemiptera</taxon>
        <taxon>Heteroptera</taxon>
        <taxon>Panheteroptera</taxon>
        <taxon>Cimicomorpha</taxon>
        <taxon>Miridae</taxon>
        <taxon>Mirini</taxon>
        <taxon>Apolygus</taxon>
    </lineage>
</organism>
<dbReference type="AlphaFoldDB" id="A0A8S9WWJ2"/>
<dbReference type="GO" id="GO:0004252">
    <property type="term" value="F:serine-type endopeptidase activity"/>
    <property type="evidence" value="ECO:0007669"/>
    <property type="project" value="InterPro"/>
</dbReference>
<keyword evidence="1" id="KW-1015">Disulfide bond</keyword>
<evidence type="ECO:0000313" key="5">
    <source>
        <dbReference type="Proteomes" id="UP000466442"/>
    </source>
</evidence>
<accession>A0A8S9WWJ2</accession>
<evidence type="ECO:0000259" key="3">
    <source>
        <dbReference type="PROSITE" id="PS50240"/>
    </source>
</evidence>
<dbReference type="PROSITE" id="PS50240">
    <property type="entry name" value="TRYPSIN_DOM"/>
    <property type="match status" value="1"/>
</dbReference>
<dbReference type="EMBL" id="WIXP02000013">
    <property type="protein sequence ID" value="KAF6201102.1"/>
    <property type="molecule type" value="Genomic_DNA"/>
</dbReference>
<keyword evidence="5" id="KW-1185">Reference proteome</keyword>
<sequence>MCFWILSKLPSAKLQYTEERVPYDPVKPSAGTTPSFGSKNWVDTNDGSQFLGLLFAGRFEFNWIVDIRFDLHQEHEQDPDQELWAIGNLITSEKVLTTCKASTDFHLKYPVIDDIKVYFASQFLRESHDKQSSVGDRYDEEGVKGMRLVSDIQLHPNCRPNSLKYDASILILRKPILPLLPTLGYVPVAIDPSTGQVYIRPNLVWQHQLCYVASFGRKYINPIKNQNDSPKKPHSLDFKVKYRVYAIDLRVCQAALKFMCNLTEDKFCDQNLNYGQNFCFEVRSKVGSVCDHDRGAPVVCNDEFVGMVIRGADYFHCNTVIHLPFYTMTLRGLQIYFQTTEKPEPQSLATSLNLHVKLCGILFSVIVYLLQ</sequence>
<dbReference type="Gene3D" id="2.40.10.10">
    <property type="entry name" value="Trypsin-like serine proteases"/>
    <property type="match status" value="2"/>
</dbReference>
<dbReference type="InterPro" id="IPR001254">
    <property type="entry name" value="Trypsin_dom"/>
</dbReference>
<comment type="similarity">
    <text evidence="2">Belongs to the peptidase S1 family. CLIP subfamily.</text>
</comment>
<dbReference type="InterPro" id="IPR051487">
    <property type="entry name" value="Ser/Thr_Proteases_Immune/Dev"/>
</dbReference>
<proteinExistence type="inferred from homology"/>
<feature type="domain" description="Peptidase S1" evidence="3">
    <location>
        <begin position="50"/>
        <end position="342"/>
    </location>
</feature>
<dbReference type="InterPro" id="IPR043504">
    <property type="entry name" value="Peptidase_S1_PA_chymotrypsin"/>
</dbReference>
<dbReference type="OrthoDB" id="7863416at2759"/>
<dbReference type="GO" id="GO:0006508">
    <property type="term" value="P:proteolysis"/>
    <property type="evidence" value="ECO:0007669"/>
    <property type="project" value="InterPro"/>
</dbReference>
<protein>
    <recommendedName>
        <fullName evidence="3">Peptidase S1 domain-containing protein</fullName>
    </recommendedName>
</protein>
<dbReference type="PANTHER" id="PTHR24256">
    <property type="entry name" value="TRYPTASE-RELATED"/>
    <property type="match status" value="1"/>
</dbReference>
<evidence type="ECO:0000256" key="1">
    <source>
        <dbReference type="ARBA" id="ARBA00023157"/>
    </source>
</evidence>
<reference evidence="4" key="1">
    <citation type="journal article" date="2021" name="Mol. Ecol. Resour.">
        <title>Apolygus lucorum genome provides insights into omnivorousness and mesophyll feeding.</title>
        <authorList>
            <person name="Liu Y."/>
            <person name="Liu H."/>
            <person name="Wang H."/>
            <person name="Huang T."/>
            <person name="Liu B."/>
            <person name="Yang B."/>
            <person name="Yin L."/>
            <person name="Li B."/>
            <person name="Zhang Y."/>
            <person name="Zhang S."/>
            <person name="Jiang F."/>
            <person name="Zhang X."/>
            <person name="Ren Y."/>
            <person name="Wang B."/>
            <person name="Wang S."/>
            <person name="Lu Y."/>
            <person name="Wu K."/>
            <person name="Fan W."/>
            <person name="Wang G."/>
        </authorList>
    </citation>
    <scope>NUCLEOTIDE SEQUENCE</scope>
    <source>
        <strain evidence="4">12Hb</strain>
    </source>
</reference>
<evidence type="ECO:0000313" key="4">
    <source>
        <dbReference type="EMBL" id="KAF6201102.1"/>
    </source>
</evidence>
<dbReference type="Proteomes" id="UP000466442">
    <property type="component" value="Unassembled WGS sequence"/>
</dbReference>